<name>A0A164PYV5_9CRUS</name>
<feature type="compositionally biased region" description="Basic and acidic residues" evidence="1">
    <location>
        <begin position="1038"/>
        <end position="1052"/>
    </location>
</feature>
<evidence type="ECO:0000313" key="3">
    <source>
        <dbReference type="EMBL" id="KZS07276.1"/>
    </source>
</evidence>
<dbReference type="InterPro" id="IPR053134">
    <property type="entry name" value="RNA-dir_DNA_polymerase"/>
</dbReference>
<dbReference type="EMBL" id="LRGB01002505">
    <property type="protein sequence ID" value="KZS07276.1"/>
    <property type="molecule type" value="Genomic_DNA"/>
</dbReference>
<dbReference type="OrthoDB" id="6155329at2759"/>
<dbReference type="SUPFAM" id="SSF56672">
    <property type="entry name" value="DNA/RNA polymerases"/>
    <property type="match status" value="1"/>
</dbReference>
<dbReference type="InterPro" id="IPR008042">
    <property type="entry name" value="Retrotrans_Pao"/>
</dbReference>
<accession>A0A164PYV5</accession>
<dbReference type="STRING" id="35525.A0A164PYV5"/>
<reference evidence="3 4" key="1">
    <citation type="submission" date="2016-03" db="EMBL/GenBank/DDBJ databases">
        <title>EvidentialGene: Evidence-directed Construction of Genes on Genomes.</title>
        <authorList>
            <person name="Gilbert D.G."/>
            <person name="Choi J.-H."/>
            <person name="Mockaitis K."/>
            <person name="Colbourne J."/>
            <person name="Pfrender M."/>
        </authorList>
    </citation>
    <scope>NUCLEOTIDE SEQUENCE [LARGE SCALE GENOMIC DNA]</scope>
    <source>
        <strain evidence="3 4">Xinb3</strain>
        <tissue evidence="3">Complete organism</tissue>
    </source>
</reference>
<dbReference type="InterPro" id="IPR043128">
    <property type="entry name" value="Rev_trsase/Diguanyl_cyclase"/>
</dbReference>
<dbReference type="Pfam" id="PF05380">
    <property type="entry name" value="Peptidase_A17"/>
    <property type="match status" value="1"/>
</dbReference>
<evidence type="ECO:0000313" key="4">
    <source>
        <dbReference type="Proteomes" id="UP000076858"/>
    </source>
</evidence>
<dbReference type="InterPro" id="IPR043502">
    <property type="entry name" value="DNA/RNA_pol_sf"/>
</dbReference>
<dbReference type="PANTHER" id="PTHR24559">
    <property type="entry name" value="TRANSPOSON TY3-I GAG-POL POLYPROTEIN"/>
    <property type="match status" value="1"/>
</dbReference>
<organism evidence="3 4">
    <name type="scientific">Daphnia magna</name>
    <dbReference type="NCBI Taxonomy" id="35525"/>
    <lineage>
        <taxon>Eukaryota</taxon>
        <taxon>Metazoa</taxon>
        <taxon>Ecdysozoa</taxon>
        <taxon>Arthropoda</taxon>
        <taxon>Crustacea</taxon>
        <taxon>Branchiopoda</taxon>
        <taxon>Diplostraca</taxon>
        <taxon>Cladocera</taxon>
        <taxon>Anomopoda</taxon>
        <taxon>Daphniidae</taxon>
        <taxon>Daphnia</taxon>
    </lineage>
</organism>
<gene>
    <name evidence="3" type="ORF">APZ42_029040</name>
</gene>
<dbReference type="CDD" id="cd01647">
    <property type="entry name" value="RT_LTR"/>
    <property type="match status" value="1"/>
</dbReference>
<dbReference type="Proteomes" id="UP000076858">
    <property type="component" value="Unassembled WGS sequence"/>
</dbReference>
<dbReference type="Gene3D" id="3.10.10.10">
    <property type="entry name" value="HIV Type 1 Reverse Transcriptase, subunit A, domain 1"/>
    <property type="match status" value="1"/>
</dbReference>
<keyword evidence="4" id="KW-1185">Reference proteome</keyword>
<dbReference type="AlphaFoldDB" id="A0A164PYV5"/>
<sequence>MIELQDVFADNSDCLCRFTVLEYAITTIATAPLKQLPRRRAWRKRALIKDKVNKMLEQGVIQPAQSPFSSPSVLVKKKDGEWQFCIDYRWLNEMTTKDVYPLPRIDDALSKLGGAALFSVVDLQSGYWQLPVTEADKPKTAFVTQDGLYRFRIMSFRLCSEPSTFQRLMHMVLAGWKWADCPVYMDDVVISGKVAEEHLERLRKVLSCSQKANLKLKMEKCTFGNERVQILGYVCCRHQRVVVQTHSAAAGFTQSQRRNIHFHPHSSTLIRIIRTHFSLHQRPSKDRARFEGPDKKKFSFEIMADLKRLLALRSGSRVIAARLIEKLKNVFVDENMEPSREIHELESKLTELKTWYDTLEDFDQQILLVTEKEELQKEIKKTYVENSIIQDAGDLCHYRINVMASCKSRRCFNSTTNTHFAFSSNQSTKNRFAMFQCYNHPQEYKFRQRGISAILKARSAKCETMIDLELGRAGDQYHGSILVQVKKGTGTFYDPLGFYAPFAVSGKMLIQDLCMKKVKVDEELDSDHLKRWKEIGSSIVEAIKQQIMSVKRSYFGAASAVRNLHIFCDASRRAYGVVSYLVHQGEVSFVESKARITPIMSHQREEDKELSIPESELMASYLGVFITSIIILALEPLGFKLKIYLWSDSQIVHHWIFKEDGRPHQFITNHVKKIRDFNRTHAATWKYVSSADNPADILSRGASFKQQLQASKLWKVGQEWFKNRKKWPTWSVTEFKNSKVMHVVIPSATAQVKRICRGCVKCRKVQGSSYKLPDLAPLPVDRVRQLYLFAVTGIDYKGSFPICVKEGEDSVYILLFTCVITRAIHLEAVENMTPTSMQCVVLRVIIPFPVSSIPTTPRHLEYQKDIYDGAWNGSNDSSGFAGDDGSNPGEARQCGRRNEGDDGAKRRRKGSAGHGTATAEDAVRCQCQCSPTVRAWRPSVNLSATAGLAENLLHQYVWLYKVVRQVTELNCELWKPKGKKTIVIHVSQIKKFVVESDKESESDEESDKVAYADADSGVERVNTYSGVVRADNVSVEARAETEAGRARAKTDMGETPEADTGVTPDTNTAAAAVKPPTRREKKKMRGRPLEPIAEMDKGLEDGRDYAIQAVAESPAGLPTRKKRAHG</sequence>
<dbReference type="Gene3D" id="3.30.70.270">
    <property type="match status" value="1"/>
</dbReference>
<feature type="region of interest" description="Disordered" evidence="1">
    <location>
        <begin position="877"/>
        <end position="915"/>
    </location>
</feature>
<dbReference type="Pfam" id="PF00078">
    <property type="entry name" value="RVT_1"/>
    <property type="match status" value="1"/>
</dbReference>
<dbReference type="InterPro" id="IPR000477">
    <property type="entry name" value="RT_dom"/>
</dbReference>
<comment type="caution">
    <text evidence="3">The sequence shown here is derived from an EMBL/GenBank/DDBJ whole genome shotgun (WGS) entry which is preliminary data.</text>
</comment>
<feature type="domain" description="Reverse transcriptase" evidence="2">
    <location>
        <begin position="75"/>
        <end position="234"/>
    </location>
</feature>
<evidence type="ECO:0000256" key="1">
    <source>
        <dbReference type="SAM" id="MobiDB-lite"/>
    </source>
</evidence>
<protein>
    <recommendedName>
        <fullName evidence="2">Reverse transcriptase domain-containing protein</fullName>
    </recommendedName>
</protein>
<feature type="region of interest" description="Disordered" evidence="1">
    <location>
        <begin position="1038"/>
        <end position="1095"/>
    </location>
</feature>
<dbReference type="PANTHER" id="PTHR24559:SF444">
    <property type="entry name" value="REVERSE TRANSCRIPTASE DOMAIN-CONTAINING PROTEIN"/>
    <property type="match status" value="1"/>
</dbReference>
<evidence type="ECO:0000259" key="2">
    <source>
        <dbReference type="Pfam" id="PF00078"/>
    </source>
</evidence>
<proteinExistence type="predicted"/>
<dbReference type="GO" id="GO:0071897">
    <property type="term" value="P:DNA biosynthetic process"/>
    <property type="evidence" value="ECO:0007669"/>
    <property type="project" value="UniProtKB-ARBA"/>
</dbReference>